<dbReference type="Proteomes" id="UP000518300">
    <property type="component" value="Unassembled WGS sequence"/>
</dbReference>
<evidence type="ECO:0000313" key="2">
    <source>
        <dbReference type="Proteomes" id="UP000518300"/>
    </source>
</evidence>
<dbReference type="RefSeq" id="WP_169347628.1">
    <property type="nucleotide sequence ID" value="NZ_JABBJJ010000133.1"/>
</dbReference>
<proteinExistence type="predicted"/>
<accession>A0A848LKY8</accession>
<name>A0A848LKY8_9BACT</name>
<reference evidence="1 2" key="1">
    <citation type="submission" date="2020-04" db="EMBL/GenBank/DDBJ databases">
        <title>Draft genome of Pyxidicoccus fallax type strain.</title>
        <authorList>
            <person name="Whitworth D.E."/>
        </authorList>
    </citation>
    <scope>NUCLEOTIDE SEQUENCE [LARGE SCALE GENOMIC DNA]</scope>
    <source>
        <strain evidence="1 2">DSM 14698</strain>
    </source>
</reference>
<protein>
    <submittedName>
        <fullName evidence="1">Uncharacterized protein</fullName>
    </submittedName>
</protein>
<gene>
    <name evidence="1" type="ORF">HG543_26380</name>
</gene>
<dbReference type="AlphaFoldDB" id="A0A848LKY8"/>
<evidence type="ECO:0000313" key="1">
    <source>
        <dbReference type="EMBL" id="NMO18360.1"/>
    </source>
</evidence>
<organism evidence="1 2">
    <name type="scientific">Pyxidicoccus fallax</name>
    <dbReference type="NCBI Taxonomy" id="394095"/>
    <lineage>
        <taxon>Bacteria</taxon>
        <taxon>Pseudomonadati</taxon>
        <taxon>Myxococcota</taxon>
        <taxon>Myxococcia</taxon>
        <taxon>Myxococcales</taxon>
        <taxon>Cystobacterineae</taxon>
        <taxon>Myxococcaceae</taxon>
        <taxon>Pyxidicoccus</taxon>
    </lineage>
</organism>
<sequence>MAHLTPEELLKRFQSIREAGDARHTTLEQLRLLRELLQDCPAFAPGLLELARRLQLAEEPGLDAEEAFTEVQRLLEQAVLVSRRSAPALVELGYFLDVFRNREAEALALWEEGAATALKTLEDAWAGMLRTWAGERTRESLAKALRLADRAEQLLPGSVRLQEEVERVRGYAREDGISKSSGEG</sequence>
<keyword evidence="2" id="KW-1185">Reference proteome</keyword>
<comment type="caution">
    <text evidence="1">The sequence shown here is derived from an EMBL/GenBank/DDBJ whole genome shotgun (WGS) entry which is preliminary data.</text>
</comment>
<dbReference type="EMBL" id="JABBJJ010000133">
    <property type="protein sequence ID" value="NMO18360.1"/>
    <property type="molecule type" value="Genomic_DNA"/>
</dbReference>